<dbReference type="PANTHER" id="PTHR43155:SF2">
    <property type="entry name" value="CYCLIC DI-GMP PHOSPHODIESTERASE PA4108"/>
    <property type="match status" value="1"/>
</dbReference>
<dbReference type="KEGG" id="ttu:TERTU_1858"/>
<dbReference type="Pfam" id="PF11871">
    <property type="entry name" value="DUF3391"/>
    <property type="match status" value="1"/>
</dbReference>
<dbReference type="EMBL" id="CP001614">
    <property type="protein sequence ID" value="ACR13397.1"/>
    <property type="molecule type" value="Genomic_DNA"/>
</dbReference>
<dbReference type="InterPro" id="IPR006675">
    <property type="entry name" value="HDIG_dom"/>
</dbReference>
<dbReference type="InterPro" id="IPR003607">
    <property type="entry name" value="HD/PDEase_dom"/>
</dbReference>
<dbReference type="InterPro" id="IPR021812">
    <property type="entry name" value="DUF3391"/>
</dbReference>
<dbReference type="AlphaFoldDB" id="C5BHW8"/>
<protein>
    <submittedName>
        <fullName evidence="2">Conserved domain protein</fullName>
    </submittedName>
</protein>
<evidence type="ECO:0000313" key="2">
    <source>
        <dbReference type="EMBL" id="ACR13397.1"/>
    </source>
</evidence>
<proteinExistence type="predicted"/>
<gene>
    <name evidence="2" type="ordered locus">TERTU_1858</name>
</gene>
<dbReference type="OrthoDB" id="9764808at2"/>
<reference evidence="2 3" key="1">
    <citation type="journal article" date="2009" name="PLoS ONE">
        <title>The complete genome of Teredinibacter turnerae T7901: an intracellular endosymbiont of marine wood-boring bivalves (shipworms).</title>
        <authorList>
            <person name="Yang J.C."/>
            <person name="Madupu R."/>
            <person name="Durkin A.S."/>
            <person name="Ekborg N.A."/>
            <person name="Pedamallu C.S."/>
            <person name="Hostetler J.B."/>
            <person name="Radune D."/>
            <person name="Toms B.S."/>
            <person name="Henrissat B."/>
            <person name="Coutinho P.M."/>
            <person name="Schwarz S."/>
            <person name="Field L."/>
            <person name="Trindade-Silva A.E."/>
            <person name="Soares C.A.G."/>
            <person name="Elshahawi S."/>
            <person name="Hanora A."/>
            <person name="Schmidt E.W."/>
            <person name="Haygood M.G."/>
            <person name="Posfai J."/>
            <person name="Benner J."/>
            <person name="Madinger C."/>
            <person name="Nove J."/>
            <person name="Anton B."/>
            <person name="Chaudhary K."/>
            <person name="Foster J."/>
            <person name="Holman A."/>
            <person name="Kumar S."/>
            <person name="Lessard P.A."/>
            <person name="Luyten Y.A."/>
            <person name="Slatko B."/>
            <person name="Wood N."/>
            <person name="Wu B."/>
            <person name="Teplitski M."/>
            <person name="Mougous J.D."/>
            <person name="Ward N."/>
            <person name="Eisen J.A."/>
            <person name="Badger J.H."/>
            <person name="Distel D.L."/>
        </authorList>
    </citation>
    <scope>NUCLEOTIDE SEQUENCE [LARGE SCALE GENOMIC DNA]</scope>
    <source>
        <strain evidence="3">ATCC 39867 / T7901</strain>
    </source>
</reference>
<sequence>MSANRKTQQIPLAQLVPGMFVVELDIPWMQSPFFKHSRMIASGHDINKLRSAGVKLVTIDLERGSAPQQVASEPVSAVTETQPLNASELQAPTQTHDLSPGFKKELAIALRLRSEVKDTVRSINEKLERNLPVDGEAMAPLVDKTLESLQRNEQALQTLAHLTGKAQKLVDHAFGSFCLCLNLAAVTGLAKEEMHALGVAALLHDSGWMQLPLHLMGKRSDYTAAERSLAQSHVELGLRMLDSANIDALSRRIIAEHHEMNDGSGYPKQLKGDQIHPASHILTVVNTYDEWVHHLNDKPGMLPTKALRVLYMHAEKGRFALPCVASLISMLGVYPVTTAVRLNTGEKAVVEEINPNSHLTPIIRIEYDSNSRPLRSALRVDLSMESANERSITGVLDPSSPDDDPARRLVATVPG</sequence>
<dbReference type="InterPro" id="IPR037522">
    <property type="entry name" value="HD_GYP_dom"/>
</dbReference>
<evidence type="ECO:0000313" key="3">
    <source>
        <dbReference type="Proteomes" id="UP000009080"/>
    </source>
</evidence>
<keyword evidence="3" id="KW-1185">Reference proteome</keyword>
<dbReference type="eggNOG" id="COG3437">
    <property type="taxonomic scope" value="Bacteria"/>
</dbReference>
<dbReference type="RefSeq" id="WP_015819511.1">
    <property type="nucleotide sequence ID" value="NC_012997.1"/>
</dbReference>
<dbReference type="PANTHER" id="PTHR43155">
    <property type="entry name" value="CYCLIC DI-GMP PHOSPHODIESTERASE PA4108-RELATED"/>
    <property type="match status" value="1"/>
</dbReference>
<dbReference type="CDD" id="cd00077">
    <property type="entry name" value="HDc"/>
    <property type="match status" value="1"/>
</dbReference>
<dbReference type="NCBIfam" id="TIGR00277">
    <property type="entry name" value="HDIG"/>
    <property type="match status" value="1"/>
</dbReference>
<accession>C5BHW8</accession>
<dbReference type="Gene3D" id="1.10.3210.10">
    <property type="entry name" value="Hypothetical protein af1432"/>
    <property type="match status" value="1"/>
</dbReference>
<dbReference type="Proteomes" id="UP000009080">
    <property type="component" value="Chromosome"/>
</dbReference>
<dbReference type="GO" id="GO:0008081">
    <property type="term" value="F:phosphoric diester hydrolase activity"/>
    <property type="evidence" value="ECO:0007669"/>
    <property type="project" value="UniProtKB-ARBA"/>
</dbReference>
<dbReference type="SUPFAM" id="SSF109604">
    <property type="entry name" value="HD-domain/PDEase-like"/>
    <property type="match status" value="1"/>
</dbReference>
<name>C5BHW8_TERTT</name>
<dbReference type="HOGENOM" id="CLU_000445_92_1_6"/>
<evidence type="ECO:0000259" key="1">
    <source>
        <dbReference type="PROSITE" id="PS51832"/>
    </source>
</evidence>
<dbReference type="Pfam" id="PF13487">
    <property type="entry name" value="HD_5"/>
    <property type="match status" value="1"/>
</dbReference>
<dbReference type="STRING" id="377629.TERTU_1858"/>
<organism evidence="2 3">
    <name type="scientific">Teredinibacter turnerae (strain ATCC 39867 / T7901)</name>
    <dbReference type="NCBI Taxonomy" id="377629"/>
    <lineage>
        <taxon>Bacteria</taxon>
        <taxon>Pseudomonadati</taxon>
        <taxon>Pseudomonadota</taxon>
        <taxon>Gammaproteobacteria</taxon>
        <taxon>Cellvibrionales</taxon>
        <taxon>Cellvibrionaceae</taxon>
        <taxon>Teredinibacter</taxon>
    </lineage>
</organism>
<dbReference type="PROSITE" id="PS51832">
    <property type="entry name" value="HD_GYP"/>
    <property type="match status" value="1"/>
</dbReference>
<feature type="domain" description="HD-GYP" evidence="1">
    <location>
        <begin position="148"/>
        <end position="342"/>
    </location>
</feature>